<comment type="caution">
    <text evidence="1">The sequence shown here is derived from an EMBL/GenBank/DDBJ whole genome shotgun (WGS) entry which is preliminary data.</text>
</comment>
<evidence type="ECO:0000313" key="1">
    <source>
        <dbReference type="EMBL" id="MDM7859982.1"/>
    </source>
</evidence>
<proteinExistence type="predicted"/>
<dbReference type="InterPro" id="IPR029033">
    <property type="entry name" value="His_PPase_superfam"/>
</dbReference>
<dbReference type="CDD" id="cd07067">
    <property type="entry name" value="HP_PGM_like"/>
    <property type="match status" value="1"/>
</dbReference>
<sequence length="167" mass="18480">MNGVGQSLTRIFILRHGEAEASLSNDKKRQLTKRGRNQVKQASVDMQPFMQNLHGFQLALVSPYVRTQQTFDLVAMQYGVEKRIDTNDVTPNSSARDAADLLLGYSLEQQPINNVLVVSHMPLVSFLTAELAHLELPPIFSTSAFAVIDIVAEAGSGELICLHHQHD</sequence>
<dbReference type="InterPro" id="IPR004449">
    <property type="entry name" value="SixA"/>
</dbReference>
<dbReference type="RefSeq" id="WP_289364181.1">
    <property type="nucleotide sequence ID" value="NZ_JAUCBP010000006.1"/>
</dbReference>
<accession>A0ABT7SWQ8</accession>
<dbReference type="SMART" id="SM00855">
    <property type="entry name" value="PGAM"/>
    <property type="match status" value="1"/>
</dbReference>
<reference evidence="1 2" key="1">
    <citation type="submission" date="2023-06" db="EMBL/GenBank/DDBJ databases">
        <title>Alteromonas sp. ASW11-36 isolated from intertidal sand.</title>
        <authorList>
            <person name="Li Y."/>
        </authorList>
    </citation>
    <scope>NUCLEOTIDE SEQUENCE [LARGE SCALE GENOMIC DNA]</scope>
    <source>
        <strain evidence="1 2">ASW11-36</strain>
    </source>
</reference>
<dbReference type="EMBL" id="JAUCBP010000006">
    <property type="protein sequence ID" value="MDM7859982.1"/>
    <property type="molecule type" value="Genomic_DNA"/>
</dbReference>
<dbReference type="SUPFAM" id="SSF53254">
    <property type="entry name" value="Phosphoglycerate mutase-like"/>
    <property type="match status" value="1"/>
</dbReference>
<protein>
    <submittedName>
        <fullName evidence="1">Phosphohistidine phosphatase SixA</fullName>
    </submittedName>
</protein>
<dbReference type="Gene3D" id="3.40.50.1240">
    <property type="entry name" value="Phosphoglycerate mutase-like"/>
    <property type="match status" value="1"/>
</dbReference>
<dbReference type="Pfam" id="PF00300">
    <property type="entry name" value="His_Phos_1"/>
    <property type="match status" value="1"/>
</dbReference>
<dbReference type="Proteomes" id="UP001234343">
    <property type="component" value="Unassembled WGS sequence"/>
</dbReference>
<evidence type="ECO:0000313" key="2">
    <source>
        <dbReference type="Proteomes" id="UP001234343"/>
    </source>
</evidence>
<dbReference type="NCBIfam" id="TIGR00249">
    <property type="entry name" value="sixA"/>
    <property type="match status" value="1"/>
</dbReference>
<name>A0ABT7SWQ8_9ALTE</name>
<dbReference type="InterPro" id="IPR013078">
    <property type="entry name" value="His_Pase_superF_clade-1"/>
</dbReference>
<organism evidence="1 2">
    <name type="scientific">Alteromonas arenosi</name>
    <dbReference type="NCBI Taxonomy" id="3055817"/>
    <lineage>
        <taxon>Bacteria</taxon>
        <taxon>Pseudomonadati</taxon>
        <taxon>Pseudomonadota</taxon>
        <taxon>Gammaproteobacteria</taxon>
        <taxon>Alteromonadales</taxon>
        <taxon>Alteromonadaceae</taxon>
        <taxon>Alteromonas/Salinimonas group</taxon>
        <taxon>Alteromonas</taxon>
    </lineage>
</organism>
<gene>
    <name evidence="1" type="primary">sixA</name>
    <name evidence="1" type="ORF">QTP81_05160</name>
</gene>
<keyword evidence="2" id="KW-1185">Reference proteome</keyword>